<comment type="function">
    <text evidence="2">DNA ligase that catalyzes the formation of phosphodiester linkages between 5'-phosphoryl and 3'-hydroxyl groups in double-stranded DNA using NAD as a coenzyme and as the energy source for the reaction. It is essential for DNA replication and repair of damaged DNA.</text>
</comment>
<dbReference type="SMART" id="SM00532">
    <property type="entry name" value="LIGANc"/>
    <property type="match status" value="1"/>
</dbReference>
<dbReference type="Pfam" id="PF12826">
    <property type="entry name" value="HHH_2"/>
    <property type="match status" value="1"/>
</dbReference>
<dbReference type="Gene3D" id="1.10.150.20">
    <property type="entry name" value="5' to 3' exonuclease, C-terminal subdomain"/>
    <property type="match status" value="2"/>
</dbReference>
<keyword evidence="10" id="KW-0460">Magnesium</keyword>
<dbReference type="SMART" id="SM00278">
    <property type="entry name" value="HhH1"/>
    <property type="match status" value="4"/>
</dbReference>
<dbReference type="EMBL" id="JACQRX010000337">
    <property type="protein sequence ID" value="MBI4252339.1"/>
    <property type="molecule type" value="Genomic_DNA"/>
</dbReference>
<evidence type="ECO:0000256" key="7">
    <source>
        <dbReference type="ARBA" id="ARBA00022723"/>
    </source>
</evidence>
<keyword evidence="7" id="KW-0479">Metal-binding</keyword>
<dbReference type="GO" id="GO:0005829">
    <property type="term" value="C:cytosol"/>
    <property type="evidence" value="ECO:0007669"/>
    <property type="project" value="TreeGrafter"/>
</dbReference>
<dbReference type="SUPFAM" id="SSF47781">
    <property type="entry name" value="RuvA domain 2-like"/>
    <property type="match status" value="1"/>
</dbReference>
<dbReference type="AlphaFoldDB" id="A0A933EAR7"/>
<feature type="domain" description="BRCT" evidence="15">
    <location>
        <begin position="360"/>
        <end position="442"/>
    </location>
</feature>
<dbReference type="EC" id="6.5.1.2" evidence="3"/>
<accession>A0A933EAR7</accession>
<dbReference type="FunFam" id="1.10.150.20:FF:000007">
    <property type="entry name" value="DNA ligase"/>
    <property type="match status" value="1"/>
</dbReference>
<protein>
    <recommendedName>
        <fullName evidence="4">DNA ligase</fullName>
        <ecNumber evidence="3">6.5.1.2</ecNumber>
    </recommendedName>
</protein>
<evidence type="ECO:0000256" key="2">
    <source>
        <dbReference type="ARBA" id="ARBA00004067"/>
    </source>
</evidence>
<dbReference type="GO" id="GO:0003677">
    <property type="term" value="F:DNA binding"/>
    <property type="evidence" value="ECO:0007669"/>
    <property type="project" value="InterPro"/>
</dbReference>
<dbReference type="InterPro" id="IPR010994">
    <property type="entry name" value="RuvA_2-like"/>
</dbReference>
<dbReference type="InterPro" id="IPR003583">
    <property type="entry name" value="Hlx-hairpin-Hlx_DNA-bd_motif"/>
</dbReference>
<dbReference type="Pfam" id="PF03120">
    <property type="entry name" value="OB_DNA_ligase"/>
    <property type="match status" value="1"/>
</dbReference>
<dbReference type="InterPro" id="IPR001357">
    <property type="entry name" value="BRCT_dom"/>
</dbReference>
<proteinExistence type="inferred from homology"/>
<evidence type="ECO:0000256" key="6">
    <source>
        <dbReference type="ARBA" id="ARBA00022705"/>
    </source>
</evidence>
<comment type="cofactor">
    <cofactor evidence="1">
        <name>Mg(2+)</name>
        <dbReference type="ChEBI" id="CHEBI:18420"/>
    </cofactor>
</comment>
<evidence type="ECO:0000256" key="11">
    <source>
        <dbReference type="ARBA" id="ARBA00023027"/>
    </source>
</evidence>
<dbReference type="SUPFAM" id="SSF52113">
    <property type="entry name" value="BRCT domain"/>
    <property type="match status" value="1"/>
</dbReference>
<evidence type="ECO:0000256" key="4">
    <source>
        <dbReference type="ARBA" id="ARBA00013308"/>
    </source>
</evidence>
<dbReference type="NCBIfam" id="TIGR00575">
    <property type="entry name" value="dnlj"/>
    <property type="match status" value="1"/>
</dbReference>
<dbReference type="PROSITE" id="PS01056">
    <property type="entry name" value="DNA_LIGASE_N2"/>
    <property type="match status" value="1"/>
</dbReference>
<dbReference type="Pfam" id="PF03119">
    <property type="entry name" value="DNA_ligase_ZBD"/>
    <property type="match status" value="1"/>
</dbReference>
<evidence type="ECO:0000256" key="9">
    <source>
        <dbReference type="ARBA" id="ARBA00022833"/>
    </source>
</evidence>
<dbReference type="InterPro" id="IPR013840">
    <property type="entry name" value="DNAligase_N"/>
</dbReference>
<evidence type="ECO:0000256" key="3">
    <source>
        <dbReference type="ARBA" id="ARBA00012722"/>
    </source>
</evidence>
<dbReference type="InterPro" id="IPR013839">
    <property type="entry name" value="DNAligase_adenylation"/>
</dbReference>
<dbReference type="Pfam" id="PF01653">
    <property type="entry name" value="DNA_ligase_aden"/>
    <property type="match status" value="1"/>
</dbReference>
<evidence type="ECO:0000256" key="10">
    <source>
        <dbReference type="ARBA" id="ARBA00022842"/>
    </source>
</evidence>
<keyword evidence="11" id="KW-0520">NAD</keyword>
<dbReference type="Pfam" id="PF00533">
    <property type="entry name" value="BRCT"/>
    <property type="match status" value="1"/>
</dbReference>
<evidence type="ECO:0000313" key="16">
    <source>
        <dbReference type="EMBL" id="MBI4252339.1"/>
    </source>
</evidence>
<dbReference type="InterPro" id="IPR036420">
    <property type="entry name" value="BRCT_dom_sf"/>
</dbReference>
<evidence type="ECO:0000256" key="1">
    <source>
        <dbReference type="ARBA" id="ARBA00001946"/>
    </source>
</evidence>
<dbReference type="Gene3D" id="3.30.1490.70">
    <property type="match status" value="1"/>
</dbReference>
<dbReference type="Gene3D" id="3.40.50.10190">
    <property type="entry name" value="BRCT domain"/>
    <property type="match status" value="1"/>
</dbReference>
<dbReference type="InterPro" id="IPR004149">
    <property type="entry name" value="Znf_DNAligase_C4"/>
</dbReference>
<organism evidence="16 17">
    <name type="scientific">Tectimicrobiota bacterium</name>
    <dbReference type="NCBI Taxonomy" id="2528274"/>
    <lineage>
        <taxon>Bacteria</taxon>
        <taxon>Pseudomonadati</taxon>
        <taxon>Nitrospinota/Tectimicrobiota group</taxon>
        <taxon>Candidatus Tectimicrobiota</taxon>
    </lineage>
</organism>
<dbReference type="SUPFAM" id="SSF50249">
    <property type="entry name" value="Nucleic acid-binding proteins"/>
    <property type="match status" value="1"/>
</dbReference>
<evidence type="ECO:0000256" key="14">
    <source>
        <dbReference type="ARBA" id="ARBA00060881"/>
    </source>
</evidence>
<evidence type="ECO:0000313" key="17">
    <source>
        <dbReference type="Proteomes" id="UP000752292"/>
    </source>
</evidence>
<evidence type="ECO:0000256" key="5">
    <source>
        <dbReference type="ARBA" id="ARBA00022598"/>
    </source>
</evidence>
<comment type="similarity">
    <text evidence="14">Belongs to the NAD-dependent DNA ligase family. LigA subfamily.</text>
</comment>
<dbReference type="Gene3D" id="6.20.10.30">
    <property type="match status" value="1"/>
</dbReference>
<reference evidence="16" key="1">
    <citation type="submission" date="2020-07" db="EMBL/GenBank/DDBJ databases">
        <title>Huge and variable diversity of episymbiotic CPR bacteria and DPANN archaea in groundwater ecosystems.</title>
        <authorList>
            <person name="He C.Y."/>
            <person name="Keren R."/>
            <person name="Whittaker M."/>
            <person name="Farag I.F."/>
            <person name="Doudna J."/>
            <person name="Cate J.H.D."/>
            <person name="Banfield J.F."/>
        </authorList>
    </citation>
    <scope>NUCLEOTIDE SEQUENCE</scope>
    <source>
        <strain evidence="16">NC_groundwater_1370_Ag_S-0.2um_69_93</strain>
    </source>
</reference>
<name>A0A933EAR7_UNCTE</name>
<dbReference type="GO" id="GO:0006260">
    <property type="term" value="P:DNA replication"/>
    <property type="evidence" value="ECO:0007669"/>
    <property type="project" value="UniProtKB-KW"/>
</dbReference>
<dbReference type="Gene3D" id="2.40.50.140">
    <property type="entry name" value="Nucleic acid-binding proteins"/>
    <property type="match status" value="1"/>
</dbReference>
<evidence type="ECO:0000256" key="8">
    <source>
        <dbReference type="ARBA" id="ARBA00022763"/>
    </source>
</evidence>
<dbReference type="GO" id="GO:0046872">
    <property type="term" value="F:metal ion binding"/>
    <property type="evidence" value="ECO:0007669"/>
    <property type="project" value="UniProtKB-KW"/>
</dbReference>
<dbReference type="PANTHER" id="PTHR23389">
    <property type="entry name" value="CHROMOSOME TRANSMISSION FIDELITY FACTOR 18"/>
    <property type="match status" value="1"/>
</dbReference>
<keyword evidence="12" id="KW-0234">DNA repair</keyword>
<dbReference type="InterPro" id="IPR012340">
    <property type="entry name" value="NA-bd_OB-fold"/>
</dbReference>
<dbReference type="CDD" id="cd17748">
    <property type="entry name" value="BRCT_DNA_ligase_like"/>
    <property type="match status" value="1"/>
</dbReference>
<keyword evidence="8" id="KW-0227">DNA damage</keyword>
<dbReference type="Pfam" id="PF14520">
    <property type="entry name" value="HHH_5"/>
    <property type="match status" value="1"/>
</dbReference>
<dbReference type="FunFam" id="2.40.50.140:FF:000012">
    <property type="entry name" value="DNA ligase"/>
    <property type="match status" value="1"/>
</dbReference>
<dbReference type="PANTHER" id="PTHR23389:SF9">
    <property type="entry name" value="DNA LIGASE"/>
    <property type="match status" value="1"/>
</dbReference>
<evidence type="ECO:0000256" key="12">
    <source>
        <dbReference type="ARBA" id="ARBA00023204"/>
    </source>
</evidence>
<comment type="caution">
    <text evidence="16">The sequence shown here is derived from an EMBL/GenBank/DDBJ whole genome shotgun (WGS) entry which is preliminary data.</text>
</comment>
<dbReference type="PROSITE" id="PS50172">
    <property type="entry name" value="BRCT"/>
    <property type="match status" value="1"/>
</dbReference>
<dbReference type="GO" id="GO:0003911">
    <property type="term" value="F:DNA ligase (NAD+) activity"/>
    <property type="evidence" value="ECO:0007669"/>
    <property type="project" value="UniProtKB-EC"/>
</dbReference>
<dbReference type="GO" id="GO:0006281">
    <property type="term" value="P:DNA repair"/>
    <property type="evidence" value="ECO:0007669"/>
    <property type="project" value="UniProtKB-KW"/>
</dbReference>
<dbReference type="SMART" id="SM00292">
    <property type="entry name" value="BRCT"/>
    <property type="match status" value="1"/>
</dbReference>
<dbReference type="SUPFAM" id="SSF56091">
    <property type="entry name" value="DNA ligase/mRNA capping enzyme, catalytic domain"/>
    <property type="match status" value="1"/>
</dbReference>
<dbReference type="InterPro" id="IPR004150">
    <property type="entry name" value="NAD_DNA_ligase_OB"/>
</dbReference>
<comment type="catalytic activity">
    <reaction evidence="13">
        <text>NAD(+) + (deoxyribonucleotide)n-3'-hydroxyl + 5'-phospho-(deoxyribonucleotide)m = (deoxyribonucleotide)n+m + AMP + beta-nicotinamide D-nucleotide.</text>
        <dbReference type="EC" id="6.5.1.2"/>
    </reaction>
</comment>
<evidence type="ECO:0000256" key="13">
    <source>
        <dbReference type="ARBA" id="ARBA00034005"/>
    </source>
</evidence>
<dbReference type="NCBIfam" id="NF005932">
    <property type="entry name" value="PRK07956.1"/>
    <property type="match status" value="1"/>
</dbReference>
<dbReference type="InterPro" id="IPR041663">
    <property type="entry name" value="DisA/LigA_HHH"/>
</dbReference>
<keyword evidence="5 16" id="KW-0436">Ligase</keyword>
<feature type="non-terminal residue" evidence="16">
    <location>
        <position position="1"/>
    </location>
</feature>
<keyword evidence="6" id="KW-0235">DNA replication</keyword>
<dbReference type="InterPro" id="IPR001679">
    <property type="entry name" value="DNA_ligase"/>
</dbReference>
<evidence type="ECO:0000259" key="15">
    <source>
        <dbReference type="PROSITE" id="PS50172"/>
    </source>
</evidence>
<keyword evidence="9" id="KW-0862">Zinc</keyword>
<dbReference type="Proteomes" id="UP000752292">
    <property type="component" value="Unassembled WGS sequence"/>
</dbReference>
<dbReference type="FunFam" id="1.10.150.20:FF:000006">
    <property type="entry name" value="DNA ligase"/>
    <property type="match status" value="1"/>
</dbReference>
<dbReference type="InterPro" id="IPR033136">
    <property type="entry name" value="DNA_ligase_CS"/>
</dbReference>
<dbReference type="HAMAP" id="MF_01588">
    <property type="entry name" value="DNA_ligase_A"/>
    <property type="match status" value="1"/>
</dbReference>
<gene>
    <name evidence="16" type="primary">ligA</name>
    <name evidence="16" type="ORF">HY618_07755</name>
</gene>
<sequence length="442" mass="47763">LEGFAFKSQTHLLATFGKWGLPVNPAWRHCKNLEEALACHREMLAGRESAPYEHDGVVLKVDSFELQRELGATSRAPRWAVAFKFPPRRETTVVEDVIFQVGRTGAITPVAVMRPVRVGGVEVSRATLHNEEEMRRKGVHIGDTVVVQRAGDVIPEVVSVEKEKRPRGARAVKMPAKCPVCGTPVMREEGEAALRCPNPLCPAVVRESLRHFGARNAMDIDGLGEKLVNQLVDKGLIKEPADIFRLGRDELAALDRMGGKSADNLLAAIEKAKTRGLGRFVFALGIRHVGEHLADVLAARFGSVEALMGADEDVLTGVHEVGPQVARSIVSFFREPRSRGMVENLLAAGVRPAPPARPAGEGAPFAGKTFVLTGGLASRTRDEAKRAIEALGGRVSGSVSKKTDYVVAGEAPGSKLAQAEKLKVRVLSEAEFDRALEEKSLP</sequence>